<gene>
    <name evidence="4" type="primary">spoIIIAA</name>
    <name evidence="4" type="ORF">IAB31_08925</name>
</gene>
<dbReference type="InterPro" id="IPR003593">
    <property type="entry name" value="AAA+_ATPase"/>
</dbReference>
<evidence type="ECO:0000313" key="5">
    <source>
        <dbReference type="Proteomes" id="UP000886757"/>
    </source>
</evidence>
<dbReference type="InterPro" id="IPR027417">
    <property type="entry name" value="P-loop_NTPase"/>
</dbReference>
<dbReference type="InterPro" id="IPR014217">
    <property type="entry name" value="Spore_III_AA"/>
</dbReference>
<evidence type="ECO:0000256" key="2">
    <source>
        <dbReference type="ARBA" id="ARBA00022840"/>
    </source>
</evidence>
<evidence type="ECO:0000256" key="1">
    <source>
        <dbReference type="ARBA" id="ARBA00022741"/>
    </source>
</evidence>
<proteinExistence type="predicted"/>
<dbReference type="PANTHER" id="PTHR20953">
    <property type="entry name" value="KINASE-RELATED"/>
    <property type="match status" value="1"/>
</dbReference>
<dbReference type="Pfam" id="PF19568">
    <property type="entry name" value="Spore_III_AA"/>
    <property type="match status" value="1"/>
</dbReference>
<reference evidence="4" key="2">
    <citation type="journal article" date="2021" name="PeerJ">
        <title>Extensive microbial diversity within the chicken gut microbiome revealed by metagenomics and culture.</title>
        <authorList>
            <person name="Gilroy R."/>
            <person name="Ravi A."/>
            <person name="Getino M."/>
            <person name="Pursley I."/>
            <person name="Horton D.L."/>
            <person name="Alikhan N.F."/>
            <person name="Baker D."/>
            <person name="Gharbi K."/>
            <person name="Hall N."/>
            <person name="Watson M."/>
            <person name="Adriaenssens E.M."/>
            <person name="Foster-Nyarko E."/>
            <person name="Jarju S."/>
            <person name="Secka A."/>
            <person name="Antonio M."/>
            <person name="Oren A."/>
            <person name="Chaudhuri R.R."/>
            <person name="La Ragione R."/>
            <person name="Hildebrand F."/>
            <person name="Pallen M.J."/>
        </authorList>
    </citation>
    <scope>NUCLEOTIDE SEQUENCE</scope>
    <source>
        <strain evidence="4">ChiSjej4B22-8148</strain>
    </source>
</reference>
<dbReference type="GO" id="GO:0005524">
    <property type="term" value="F:ATP binding"/>
    <property type="evidence" value="ECO:0007669"/>
    <property type="project" value="UniProtKB-KW"/>
</dbReference>
<organism evidence="4 5">
    <name type="scientific">Candidatus Choladousia intestinavium</name>
    <dbReference type="NCBI Taxonomy" id="2840727"/>
    <lineage>
        <taxon>Bacteria</taxon>
        <taxon>Bacillati</taxon>
        <taxon>Bacillota</taxon>
        <taxon>Clostridia</taxon>
        <taxon>Lachnospirales</taxon>
        <taxon>Lachnospiraceae</taxon>
        <taxon>Lachnospiraceae incertae sedis</taxon>
        <taxon>Candidatus Choladousia</taxon>
    </lineage>
</organism>
<dbReference type="Proteomes" id="UP000886757">
    <property type="component" value="Unassembled WGS sequence"/>
</dbReference>
<evidence type="ECO:0000259" key="3">
    <source>
        <dbReference type="SMART" id="SM00382"/>
    </source>
</evidence>
<keyword evidence="2" id="KW-0067">ATP-binding</keyword>
<dbReference type="AlphaFoldDB" id="A0A9D1ADL8"/>
<accession>A0A9D1ADL8</accession>
<dbReference type="PANTHER" id="PTHR20953:SF3">
    <property type="entry name" value="P-LOOP CONTAINING NUCLEOSIDE TRIPHOSPHATE HYDROLASES SUPERFAMILY PROTEIN"/>
    <property type="match status" value="1"/>
</dbReference>
<dbReference type="CDD" id="cd00267">
    <property type="entry name" value="ABC_ATPase"/>
    <property type="match status" value="1"/>
</dbReference>
<evidence type="ECO:0000313" key="4">
    <source>
        <dbReference type="EMBL" id="HIR14029.1"/>
    </source>
</evidence>
<dbReference type="Gene3D" id="3.40.50.300">
    <property type="entry name" value="P-loop containing nucleotide triphosphate hydrolases"/>
    <property type="match status" value="1"/>
</dbReference>
<dbReference type="SMART" id="SM00382">
    <property type="entry name" value="AAA"/>
    <property type="match status" value="1"/>
</dbReference>
<protein>
    <submittedName>
        <fullName evidence="4">Stage III sporulation protein AA</fullName>
    </submittedName>
</protein>
<name>A0A9D1ADL8_9FIRM</name>
<feature type="domain" description="AAA+ ATPase" evidence="3">
    <location>
        <begin position="149"/>
        <end position="290"/>
    </location>
</feature>
<dbReference type="NCBIfam" id="TIGR02858">
    <property type="entry name" value="spore_III_AA"/>
    <property type="match status" value="1"/>
</dbReference>
<reference evidence="4" key="1">
    <citation type="submission" date="2020-10" db="EMBL/GenBank/DDBJ databases">
        <authorList>
            <person name="Gilroy R."/>
        </authorList>
    </citation>
    <scope>NUCLEOTIDE SEQUENCE</scope>
    <source>
        <strain evidence="4">ChiSjej4B22-8148</strain>
    </source>
</reference>
<dbReference type="EMBL" id="DVGK01000104">
    <property type="protein sequence ID" value="HIR14029.1"/>
    <property type="molecule type" value="Genomic_DNA"/>
</dbReference>
<dbReference type="InterPro" id="IPR045735">
    <property type="entry name" value="Spore_III_AA_AAA+_ATPase"/>
</dbReference>
<keyword evidence="1" id="KW-0547">Nucleotide-binding</keyword>
<dbReference type="SUPFAM" id="SSF52540">
    <property type="entry name" value="P-loop containing nucleoside triphosphate hydrolases"/>
    <property type="match status" value="1"/>
</dbReference>
<sequence>MADEKVFRIFAGKIKEILRETRLDTDKLQEVRMRAGSPLFLKYQGREWAVGENGELSADWKKGYRIKKEELRETLEYLSGYSMYAYDEDMKQGYLTLPGGHRVGLAGKIVTEDGKVQCIRHISFLNVRFSHEVKGCGERVLPYLTVNGQVCHTLIISPPGAGKTTLLRDLIRLISDGSPWLPGQNVGVADERSELGGAYLGVPQNDLGMRTDLLDGCPKGLGMRMLLRSMAPQVIAVDEIGSETDFEALESVFYCGCKLLATVHGNNLEDVKKKPLISRLIHERMFERYVILGCAIGPGKVMQILNEQESPLFCEEA</sequence>
<comment type="caution">
    <text evidence="4">The sequence shown here is derived from an EMBL/GenBank/DDBJ whole genome shotgun (WGS) entry which is preliminary data.</text>
</comment>